<reference evidence="4" key="1">
    <citation type="submission" date="2023-03" db="EMBL/GenBank/DDBJ databases">
        <title>Comparative genomics of Weissella fermenti BK2, and weissella type species.</title>
        <authorList>
            <person name="Lee J.K."/>
            <person name="Baek J.H."/>
            <person name="Kim J.M."/>
            <person name="Choi D.G."/>
            <person name="Jeon C.O."/>
        </authorList>
    </citation>
    <scope>NUCLEOTIDE SEQUENCE</scope>
    <source>
        <strain evidence="4">BK2</strain>
    </source>
</reference>
<keyword evidence="2" id="KW-1133">Transmembrane helix</keyword>
<feature type="chain" id="PRO_5045604488" description="Gram-positive cocci surface proteins LPxTG domain-containing protein" evidence="3">
    <location>
        <begin position="28"/>
        <end position="135"/>
    </location>
</feature>
<sequence length="135" mass="14320">MKRTKWFLTVSATTLLFAGTGLTSASADGGSYDTDGTVSFVVNPDEPSQQVVPDDDSGTTTGEVQNDGGSSSHSYVKPSDDIAVETGTHNHTANTTLPNTGVDRSEDWYLTMFGLAGLIGVGYVSYQSFRDKRNA</sequence>
<organism evidence="4 5">
    <name type="scientific">Weissella fermenti</name>
    <dbReference type="NCBI Taxonomy" id="2987699"/>
    <lineage>
        <taxon>Bacteria</taxon>
        <taxon>Bacillati</taxon>
        <taxon>Bacillota</taxon>
        <taxon>Bacilli</taxon>
        <taxon>Lactobacillales</taxon>
        <taxon>Lactobacillaceae</taxon>
        <taxon>Weissella</taxon>
    </lineage>
</organism>
<proteinExistence type="predicted"/>
<keyword evidence="2" id="KW-0472">Membrane</keyword>
<feature type="signal peptide" evidence="3">
    <location>
        <begin position="1"/>
        <end position="27"/>
    </location>
</feature>
<dbReference type="Proteomes" id="UP001146336">
    <property type="component" value="Unassembled WGS sequence"/>
</dbReference>
<comment type="caution">
    <text evidence="4">The sequence shown here is derived from an EMBL/GenBank/DDBJ whole genome shotgun (WGS) entry which is preliminary data.</text>
</comment>
<evidence type="ECO:0000256" key="3">
    <source>
        <dbReference type="SAM" id="SignalP"/>
    </source>
</evidence>
<dbReference type="RefSeq" id="WP_199404853.1">
    <property type="nucleotide sequence ID" value="NZ_JAOZFC020000004.1"/>
</dbReference>
<name>A0ABT6D8A4_9LACO</name>
<feature type="compositionally biased region" description="Polar residues" evidence="1">
    <location>
        <begin position="87"/>
        <end position="99"/>
    </location>
</feature>
<feature type="compositionally biased region" description="Polar residues" evidence="1">
    <location>
        <begin position="58"/>
        <end position="74"/>
    </location>
</feature>
<gene>
    <name evidence="4" type="ORF">OIT47_011505</name>
</gene>
<keyword evidence="2" id="KW-0812">Transmembrane</keyword>
<accession>A0ABT6D8A4</accession>
<feature type="region of interest" description="Disordered" evidence="1">
    <location>
        <begin position="41"/>
        <end position="102"/>
    </location>
</feature>
<evidence type="ECO:0000256" key="1">
    <source>
        <dbReference type="SAM" id="MobiDB-lite"/>
    </source>
</evidence>
<evidence type="ECO:0000256" key="2">
    <source>
        <dbReference type="SAM" id="Phobius"/>
    </source>
</evidence>
<evidence type="ECO:0008006" key="6">
    <source>
        <dbReference type="Google" id="ProtNLM"/>
    </source>
</evidence>
<keyword evidence="5" id="KW-1185">Reference proteome</keyword>
<keyword evidence="3" id="KW-0732">Signal</keyword>
<evidence type="ECO:0000313" key="4">
    <source>
        <dbReference type="EMBL" id="MDF9300888.1"/>
    </source>
</evidence>
<evidence type="ECO:0000313" key="5">
    <source>
        <dbReference type="Proteomes" id="UP001146336"/>
    </source>
</evidence>
<protein>
    <recommendedName>
        <fullName evidence="6">Gram-positive cocci surface proteins LPxTG domain-containing protein</fullName>
    </recommendedName>
</protein>
<feature type="transmembrane region" description="Helical" evidence="2">
    <location>
        <begin position="108"/>
        <end position="126"/>
    </location>
</feature>
<dbReference type="EMBL" id="JAOZFC020000004">
    <property type="protein sequence ID" value="MDF9300888.1"/>
    <property type="molecule type" value="Genomic_DNA"/>
</dbReference>